<comment type="catalytic activity">
    <reaction evidence="10">
        <text>a 6-O-methyl-2'-deoxyguanosine in DNA + L-cysteinyl-[protein] = S-methyl-L-cysteinyl-[protein] + a 2'-deoxyguanosine in DNA</text>
        <dbReference type="Rhea" id="RHEA:24000"/>
        <dbReference type="Rhea" id="RHEA-COMP:10131"/>
        <dbReference type="Rhea" id="RHEA-COMP:10132"/>
        <dbReference type="Rhea" id="RHEA-COMP:11367"/>
        <dbReference type="Rhea" id="RHEA-COMP:11368"/>
        <dbReference type="ChEBI" id="CHEBI:29950"/>
        <dbReference type="ChEBI" id="CHEBI:82612"/>
        <dbReference type="ChEBI" id="CHEBI:85445"/>
        <dbReference type="ChEBI" id="CHEBI:85448"/>
        <dbReference type="EC" id="2.1.1.63"/>
    </reaction>
</comment>
<dbReference type="Gene3D" id="1.10.10.10">
    <property type="entry name" value="Winged helix-like DNA-binding domain superfamily/Winged helix DNA-binding domain"/>
    <property type="match status" value="1"/>
</dbReference>
<evidence type="ECO:0000256" key="8">
    <source>
        <dbReference type="ARBA" id="ARBA00023163"/>
    </source>
</evidence>
<evidence type="ECO:0000256" key="1">
    <source>
        <dbReference type="ARBA" id="ARBA00001286"/>
    </source>
</evidence>
<dbReference type="InterPro" id="IPR036217">
    <property type="entry name" value="MethylDNA_cys_MeTrfase_DNAb"/>
</dbReference>
<dbReference type="GO" id="GO:0003700">
    <property type="term" value="F:DNA-binding transcription factor activity"/>
    <property type="evidence" value="ECO:0007669"/>
    <property type="project" value="InterPro"/>
</dbReference>
<comment type="similarity">
    <text evidence="2">Belongs to the MGMT family.</text>
</comment>
<evidence type="ECO:0000256" key="7">
    <source>
        <dbReference type="ARBA" id="ARBA00023015"/>
    </source>
</evidence>
<dbReference type="InterPro" id="IPR018060">
    <property type="entry name" value="HTH_AraC"/>
</dbReference>
<accession>A0A1H2RTL5</accession>
<evidence type="ECO:0000256" key="3">
    <source>
        <dbReference type="ARBA" id="ARBA00011918"/>
    </source>
</evidence>
<dbReference type="SUPFAM" id="SSF46689">
    <property type="entry name" value="Homeodomain-like"/>
    <property type="match status" value="1"/>
</dbReference>
<dbReference type="InterPro" id="IPR036631">
    <property type="entry name" value="MGMT_N_sf"/>
</dbReference>
<dbReference type="GO" id="GO:0003908">
    <property type="term" value="F:methylated-DNA-[protein]-cysteine S-methyltransferase activity"/>
    <property type="evidence" value="ECO:0007669"/>
    <property type="project" value="UniProtKB-EC"/>
</dbReference>
<evidence type="ECO:0000256" key="5">
    <source>
        <dbReference type="ARBA" id="ARBA00022679"/>
    </source>
</evidence>
<dbReference type="SUPFAM" id="SSF53155">
    <property type="entry name" value="Methylated DNA-protein cysteine methyltransferase domain"/>
    <property type="match status" value="1"/>
</dbReference>
<dbReference type="PANTHER" id="PTHR10815:SF13">
    <property type="entry name" value="METHYLATED-DNA--PROTEIN-CYSTEINE METHYLTRANSFERASE"/>
    <property type="match status" value="1"/>
</dbReference>
<dbReference type="CDD" id="cd06445">
    <property type="entry name" value="ATase"/>
    <property type="match status" value="1"/>
</dbReference>
<keyword evidence="8" id="KW-0804">Transcription</keyword>
<keyword evidence="5 12" id="KW-0808">Transferase</keyword>
<evidence type="ECO:0000256" key="10">
    <source>
        <dbReference type="ARBA" id="ARBA00049348"/>
    </source>
</evidence>
<name>A0A1H2RTL5_9RHOB</name>
<protein>
    <recommendedName>
        <fullName evidence="3">methylated-DNA--[protein]-cysteine S-methyltransferase</fullName>
        <ecNumber evidence="3">2.1.1.63</ecNumber>
    </recommendedName>
</protein>
<dbReference type="Proteomes" id="UP000198539">
    <property type="component" value="Unassembled WGS sequence"/>
</dbReference>
<dbReference type="STRING" id="564137.SAMN04488238_101413"/>
<evidence type="ECO:0000256" key="4">
    <source>
        <dbReference type="ARBA" id="ARBA00022603"/>
    </source>
</evidence>
<proteinExistence type="inferred from homology"/>
<keyword evidence="13" id="KW-1185">Reference proteome</keyword>
<evidence type="ECO:0000313" key="13">
    <source>
        <dbReference type="Proteomes" id="UP000198539"/>
    </source>
</evidence>
<dbReference type="Gene3D" id="1.10.10.60">
    <property type="entry name" value="Homeodomain-like"/>
    <property type="match status" value="1"/>
</dbReference>
<dbReference type="GO" id="GO:0032259">
    <property type="term" value="P:methylation"/>
    <property type="evidence" value="ECO:0007669"/>
    <property type="project" value="UniProtKB-KW"/>
</dbReference>
<dbReference type="PANTHER" id="PTHR10815">
    <property type="entry name" value="METHYLATED-DNA--PROTEIN-CYSTEINE METHYLTRANSFERASE"/>
    <property type="match status" value="1"/>
</dbReference>
<evidence type="ECO:0000256" key="2">
    <source>
        <dbReference type="ARBA" id="ARBA00008711"/>
    </source>
</evidence>
<evidence type="ECO:0000256" key="9">
    <source>
        <dbReference type="ARBA" id="ARBA00023204"/>
    </source>
</evidence>
<dbReference type="InterPro" id="IPR014048">
    <property type="entry name" value="MethylDNA_cys_MeTrfase_DNA-bd"/>
</dbReference>
<dbReference type="Pfam" id="PF01035">
    <property type="entry name" value="DNA_binding_1"/>
    <property type="match status" value="1"/>
</dbReference>
<feature type="domain" description="HTH araC/xylS-type" evidence="11">
    <location>
        <begin position="12"/>
        <end position="112"/>
    </location>
</feature>
<keyword evidence="9" id="KW-0234">DNA repair</keyword>
<reference evidence="12 13" key="1">
    <citation type="submission" date="2016-10" db="EMBL/GenBank/DDBJ databases">
        <authorList>
            <person name="de Groot N.N."/>
        </authorList>
    </citation>
    <scope>NUCLEOTIDE SEQUENCE [LARGE SCALE GENOMIC DNA]</scope>
    <source>
        <strain evidence="12 13">CGMCC 1.8894</strain>
    </source>
</reference>
<dbReference type="SMART" id="SM00342">
    <property type="entry name" value="HTH_ARAC"/>
    <property type="match status" value="1"/>
</dbReference>
<dbReference type="NCBIfam" id="TIGR00589">
    <property type="entry name" value="ogt"/>
    <property type="match status" value="1"/>
</dbReference>
<dbReference type="EMBL" id="FNOM01000001">
    <property type="protein sequence ID" value="SDW22618.1"/>
    <property type="molecule type" value="Genomic_DNA"/>
</dbReference>
<dbReference type="OrthoDB" id="9802228at2"/>
<organism evidence="12 13">
    <name type="scientific">Roseicitreum antarcticum</name>
    <dbReference type="NCBI Taxonomy" id="564137"/>
    <lineage>
        <taxon>Bacteria</taxon>
        <taxon>Pseudomonadati</taxon>
        <taxon>Pseudomonadota</taxon>
        <taxon>Alphaproteobacteria</taxon>
        <taxon>Rhodobacterales</taxon>
        <taxon>Paracoccaceae</taxon>
        <taxon>Roseicitreum</taxon>
    </lineage>
</organism>
<evidence type="ECO:0000259" key="11">
    <source>
        <dbReference type="PROSITE" id="PS01124"/>
    </source>
</evidence>
<dbReference type="FunFam" id="1.10.10.10:FF:000214">
    <property type="entry name" value="Methylated-DNA--protein-cysteine methyltransferase"/>
    <property type="match status" value="1"/>
</dbReference>
<dbReference type="GO" id="GO:0006281">
    <property type="term" value="P:DNA repair"/>
    <property type="evidence" value="ECO:0007669"/>
    <property type="project" value="UniProtKB-KW"/>
</dbReference>
<evidence type="ECO:0000256" key="6">
    <source>
        <dbReference type="ARBA" id="ARBA00022763"/>
    </source>
</evidence>
<comment type="catalytic activity">
    <reaction evidence="1">
        <text>a 4-O-methyl-thymidine in DNA + L-cysteinyl-[protein] = a thymidine in DNA + S-methyl-L-cysteinyl-[protein]</text>
        <dbReference type="Rhea" id="RHEA:53428"/>
        <dbReference type="Rhea" id="RHEA-COMP:10131"/>
        <dbReference type="Rhea" id="RHEA-COMP:10132"/>
        <dbReference type="Rhea" id="RHEA-COMP:13555"/>
        <dbReference type="Rhea" id="RHEA-COMP:13556"/>
        <dbReference type="ChEBI" id="CHEBI:29950"/>
        <dbReference type="ChEBI" id="CHEBI:82612"/>
        <dbReference type="ChEBI" id="CHEBI:137386"/>
        <dbReference type="ChEBI" id="CHEBI:137387"/>
        <dbReference type="EC" id="2.1.1.63"/>
    </reaction>
</comment>
<dbReference type="Gene3D" id="3.30.160.70">
    <property type="entry name" value="Methylated DNA-protein cysteine methyltransferase domain"/>
    <property type="match status" value="1"/>
</dbReference>
<dbReference type="PROSITE" id="PS01124">
    <property type="entry name" value="HTH_ARAC_FAMILY_2"/>
    <property type="match status" value="1"/>
</dbReference>
<dbReference type="GO" id="GO:0043565">
    <property type="term" value="F:sequence-specific DNA binding"/>
    <property type="evidence" value="ECO:0007669"/>
    <property type="project" value="InterPro"/>
</dbReference>
<dbReference type="InterPro" id="IPR009057">
    <property type="entry name" value="Homeodomain-like_sf"/>
</dbReference>
<dbReference type="SUPFAM" id="SSF46767">
    <property type="entry name" value="Methylated DNA-protein cysteine methyltransferase, C-terminal domain"/>
    <property type="match status" value="1"/>
</dbReference>
<dbReference type="RefSeq" id="WP_092884859.1">
    <property type="nucleotide sequence ID" value="NZ_CP061498.1"/>
</dbReference>
<evidence type="ECO:0000313" key="12">
    <source>
        <dbReference type="EMBL" id="SDW22618.1"/>
    </source>
</evidence>
<sequence>MPSHEIEDRYHYQVIRRAIAEIDRAEGTLTLDALASRLGMSGAHFQRVFTAWVGVSPKRYQQYLTLGHAKALLAARFSTQAAADGAGLSGSGRLHDLFVRWEAMTPGTYAQRGAGLTIRHGWFDTPFGPALGMATERGLCGLAFANDTDPDATLADMTRRWPAAVYVADQSGPAPHIAAAFGGAGDGAGRARLHLIGAPFQIKVWEALLTVPSGHVTSYGTLAQAVGAPRAARAVGSAVGANPLGFVIPCHRCLRGDGGLGGYHWGLTTKRAMLGWEAARLDAHP</sequence>
<keyword evidence="6" id="KW-0227">DNA damage</keyword>
<dbReference type="Pfam" id="PF12833">
    <property type="entry name" value="HTH_18"/>
    <property type="match status" value="1"/>
</dbReference>
<keyword evidence="7" id="KW-0805">Transcription regulation</keyword>
<keyword evidence="4 12" id="KW-0489">Methyltransferase</keyword>
<dbReference type="EC" id="2.1.1.63" evidence="3"/>
<dbReference type="AlphaFoldDB" id="A0A1H2RTL5"/>
<gene>
    <name evidence="12" type="ORF">SAMN04488238_101413</name>
</gene>
<dbReference type="InterPro" id="IPR036388">
    <property type="entry name" value="WH-like_DNA-bd_sf"/>
</dbReference>